<keyword evidence="2" id="KW-0808">Transferase</keyword>
<dbReference type="Pfam" id="PF04464">
    <property type="entry name" value="Glyphos_transf"/>
    <property type="match status" value="1"/>
</dbReference>
<keyword evidence="1" id="KW-0812">Transmembrane</keyword>
<feature type="transmembrane region" description="Helical" evidence="1">
    <location>
        <begin position="21"/>
        <end position="38"/>
    </location>
</feature>
<keyword evidence="1" id="KW-1133">Transmembrane helix</keyword>
<dbReference type="AlphaFoldDB" id="A0A2A9EH95"/>
<dbReference type="EMBL" id="PDJH01000001">
    <property type="protein sequence ID" value="PFG37612.1"/>
    <property type="molecule type" value="Genomic_DNA"/>
</dbReference>
<dbReference type="InterPro" id="IPR007554">
    <property type="entry name" value="Glycerophosphate_synth"/>
</dbReference>
<feature type="transmembrane region" description="Helical" evidence="1">
    <location>
        <begin position="44"/>
        <end position="67"/>
    </location>
</feature>
<comment type="caution">
    <text evidence="2">The sequence shown here is derived from an EMBL/GenBank/DDBJ whole genome shotgun (WGS) entry which is preliminary data.</text>
</comment>
<accession>A0A2A9EH95</accession>
<evidence type="ECO:0000256" key="1">
    <source>
        <dbReference type="SAM" id="Phobius"/>
    </source>
</evidence>
<organism evidence="2 3">
    <name type="scientific">Flavimobilis soli</name>
    <dbReference type="NCBI Taxonomy" id="442709"/>
    <lineage>
        <taxon>Bacteria</taxon>
        <taxon>Bacillati</taxon>
        <taxon>Actinomycetota</taxon>
        <taxon>Actinomycetes</taxon>
        <taxon>Micrococcales</taxon>
        <taxon>Jonesiaceae</taxon>
        <taxon>Flavimobilis</taxon>
    </lineage>
</organism>
<keyword evidence="3" id="KW-1185">Reference proteome</keyword>
<dbReference type="InterPro" id="IPR043148">
    <property type="entry name" value="TagF_C"/>
</dbReference>
<evidence type="ECO:0000313" key="2">
    <source>
        <dbReference type="EMBL" id="PFG37612.1"/>
    </source>
</evidence>
<proteinExistence type="predicted"/>
<dbReference type="Proteomes" id="UP000221394">
    <property type="component" value="Unassembled WGS sequence"/>
</dbReference>
<sequence>MPEQTRATAAWEAFVNAGGRAIVLNLLAFTAGALALTGHDGWALAVASASLVGGMMFAGVPRAFAVSGPGWGIRATQPLGAYQLSRSLVALSLVALAGDTGSVGAVVVGAAFMGLVILEGLVRKILGVWVPRSWNASWSTSRPGPSFSPAWVSVANTLGLVAGAFLVALAPSPWWGLVPAALAFVPSVLQVRDALQERTAKRRFSATLTRELTAYAPRFVLYWEAEPETGYQIGMWLPYLERLGEPFVVILRHHRNLADVARFTSAPVVVCPAMNDLDDVVVPSLTTAFYVNNSIRNAHFVRYPHLRHVQLNHGDSDKAPSFNPVMRMYDVNFVAGQAAVERFAANKIAVRDDFFEIVGRPQVADVQGPREHDGPATVLYAPTWAGFMADSNYSSLPHGPEIVAALLAAGCTVVFRPHPHTQKSPQLAAARDRIYAMLEADAAATGRQHVLRERAERELSLVECFNMSDALVSDVSSVVPDFLYSGKPFALVAVRATLEQFAADNPISTAAYVIDEKMTNLEEQVRLMLGDDPLAPERERVREHYLGSFPGREYEQVFIDAARAQLQPK</sequence>
<dbReference type="OrthoDB" id="7806295at2"/>
<dbReference type="RefSeq" id="WP_098458635.1">
    <property type="nucleotide sequence ID" value="NZ_PDJH01000001.1"/>
</dbReference>
<dbReference type="Gene3D" id="3.40.50.12580">
    <property type="match status" value="1"/>
</dbReference>
<name>A0A2A9EH95_9MICO</name>
<gene>
    <name evidence="2" type="ORF">ATL41_2379</name>
</gene>
<evidence type="ECO:0000313" key="3">
    <source>
        <dbReference type="Proteomes" id="UP000221394"/>
    </source>
</evidence>
<reference evidence="2 3" key="1">
    <citation type="submission" date="2017-10" db="EMBL/GenBank/DDBJ databases">
        <title>Sequencing the genomes of 1000 actinobacteria strains.</title>
        <authorList>
            <person name="Klenk H.-P."/>
        </authorList>
    </citation>
    <scope>NUCLEOTIDE SEQUENCE [LARGE SCALE GENOMIC DNA]</scope>
    <source>
        <strain evidence="2 3">DSM 21574</strain>
    </source>
</reference>
<protein>
    <submittedName>
        <fullName evidence="2">CDP-glycerol:poly(Glycerophosphate) glycerophosphotransferase</fullName>
    </submittedName>
</protein>
<dbReference type="GO" id="GO:0047355">
    <property type="term" value="F:CDP-glycerol glycerophosphotransferase activity"/>
    <property type="evidence" value="ECO:0007669"/>
    <property type="project" value="InterPro"/>
</dbReference>
<keyword evidence="1" id="KW-0472">Membrane</keyword>
<dbReference type="GO" id="GO:0016020">
    <property type="term" value="C:membrane"/>
    <property type="evidence" value="ECO:0007669"/>
    <property type="project" value="InterPro"/>
</dbReference>